<dbReference type="Proteomes" id="UP001165121">
    <property type="component" value="Unassembled WGS sequence"/>
</dbReference>
<dbReference type="EMBL" id="BSXT01000948">
    <property type="protein sequence ID" value="GMF36478.1"/>
    <property type="molecule type" value="Genomic_DNA"/>
</dbReference>
<evidence type="ECO:0000313" key="3">
    <source>
        <dbReference type="Proteomes" id="UP001165121"/>
    </source>
</evidence>
<organism evidence="2 3">
    <name type="scientific">Phytophthora fragariaefolia</name>
    <dbReference type="NCBI Taxonomy" id="1490495"/>
    <lineage>
        <taxon>Eukaryota</taxon>
        <taxon>Sar</taxon>
        <taxon>Stramenopiles</taxon>
        <taxon>Oomycota</taxon>
        <taxon>Peronosporomycetes</taxon>
        <taxon>Peronosporales</taxon>
        <taxon>Peronosporaceae</taxon>
        <taxon>Phytophthora</taxon>
    </lineage>
</organism>
<keyword evidence="3" id="KW-1185">Reference proteome</keyword>
<evidence type="ECO:0000313" key="2">
    <source>
        <dbReference type="EMBL" id="GMF36478.1"/>
    </source>
</evidence>
<gene>
    <name evidence="2" type="ORF">Pfra01_000995300</name>
</gene>
<evidence type="ECO:0000256" key="1">
    <source>
        <dbReference type="SAM" id="MobiDB-lite"/>
    </source>
</evidence>
<accession>A0A9W6XD27</accession>
<feature type="region of interest" description="Disordered" evidence="1">
    <location>
        <begin position="33"/>
        <end position="66"/>
    </location>
</feature>
<proteinExistence type="predicted"/>
<feature type="compositionally biased region" description="Polar residues" evidence="1">
    <location>
        <begin position="33"/>
        <end position="52"/>
    </location>
</feature>
<protein>
    <submittedName>
        <fullName evidence="2">Unnamed protein product</fullName>
    </submittedName>
</protein>
<comment type="caution">
    <text evidence="2">The sequence shown here is derived from an EMBL/GenBank/DDBJ whole genome shotgun (WGS) entry which is preliminary data.</text>
</comment>
<dbReference type="OrthoDB" id="79090at2759"/>
<reference evidence="2" key="1">
    <citation type="submission" date="2023-04" db="EMBL/GenBank/DDBJ databases">
        <title>Phytophthora fragariaefolia NBRC 109709.</title>
        <authorList>
            <person name="Ichikawa N."/>
            <person name="Sato H."/>
            <person name="Tonouchi N."/>
        </authorList>
    </citation>
    <scope>NUCLEOTIDE SEQUENCE</scope>
    <source>
        <strain evidence="2">NBRC 109709</strain>
    </source>
</reference>
<name>A0A9W6XD27_9STRA</name>
<feature type="region of interest" description="Disordered" evidence="1">
    <location>
        <begin position="136"/>
        <end position="176"/>
    </location>
</feature>
<sequence length="459" mass="48408">MRQCTLVNLKLSSRCVTVGSFCQFVWTSPRSYLGKQQDSSQPGTRAKTSSLSGAAPALRATSSTSEQRDALRSYRALQRWKKSQQAEFDALVKLASSFEGDEAANLKKAFKPQLGGLRLDPSSILIEAEFTKKTEEDSKDWAKTVKPNGSGYRSNEQNSSRRDSRTASASSRNGTGAVIATGNEVEAEAEANMIETTVDHVMGFGVIETNTITTMKRLIAIGKADAMTRTVLAANIRATTEMIEAMTGKAAATTKTTGDTVAVVTIKPTGVTTKMAAATRKMTVFTKETTVATIKEAVATKEMIAATAKGTVAMTKTIGTTGAIAEKAGVTTEMTEATTDTIAETSTTAGILRILIVGMVSMIAIVDIAIATGTAAVTAVAEVGLEARGSPREAARSANATTAAVTALTVGAGALAEVTAETEVSTIEARTPLRRRIRETCGRQTRKISTELRRLASVI</sequence>
<dbReference type="AlphaFoldDB" id="A0A9W6XD27"/>